<dbReference type="PANTHER" id="PTHR36761">
    <property type="entry name" value="ORF03 PROTEIN"/>
    <property type="match status" value="1"/>
</dbReference>
<dbReference type="InterPro" id="IPR011990">
    <property type="entry name" value="TPR-like_helical_dom_sf"/>
</dbReference>
<comment type="caution">
    <text evidence="5">The sequence shown here is derived from an EMBL/GenBank/DDBJ whole genome shotgun (WGS) entry which is preliminary data.</text>
</comment>
<feature type="compositionally biased region" description="Low complexity" evidence="3">
    <location>
        <begin position="42"/>
        <end position="58"/>
    </location>
</feature>
<reference evidence="5" key="1">
    <citation type="journal article" date="2023" name="Nat. Commun.">
        <title>Diploid and tetraploid genomes of Acorus and the evolution of monocots.</title>
        <authorList>
            <person name="Ma L."/>
            <person name="Liu K.W."/>
            <person name="Li Z."/>
            <person name="Hsiao Y.Y."/>
            <person name="Qi Y."/>
            <person name="Fu T."/>
            <person name="Tang G.D."/>
            <person name="Zhang D."/>
            <person name="Sun W.H."/>
            <person name="Liu D.K."/>
            <person name="Li Y."/>
            <person name="Chen G.Z."/>
            <person name="Liu X.D."/>
            <person name="Liao X.Y."/>
            <person name="Jiang Y.T."/>
            <person name="Yu X."/>
            <person name="Hao Y."/>
            <person name="Huang J."/>
            <person name="Zhao X.W."/>
            <person name="Ke S."/>
            <person name="Chen Y.Y."/>
            <person name="Wu W.L."/>
            <person name="Hsu J.L."/>
            <person name="Lin Y.F."/>
            <person name="Huang M.D."/>
            <person name="Li C.Y."/>
            <person name="Huang L."/>
            <person name="Wang Z.W."/>
            <person name="Zhao X."/>
            <person name="Zhong W.Y."/>
            <person name="Peng D.H."/>
            <person name="Ahmad S."/>
            <person name="Lan S."/>
            <person name="Zhang J.S."/>
            <person name="Tsai W.C."/>
            <person name="Van de Peer Y."/>
            <person name="Liu Z.J."/>
        </authorList>
    </citation>
    <scope>NUCLEOTIDE SEQUENCE</scope>
    <source>
        <strain evidence="5">SCP</strain>
    </source>
</reference>
<feature type="coiled-coil region" evidence="2">
    <location>
        <begin position="110"/>
        <end position="164"/>
    </location>
</feature>
<evidence type="ECO:0000256" key="1">
    <source>
        <dbReference type="PROSITE-ProRule" id="PRU00339"/>
    </source>
</evidence>
<dbReference type="SUPFAM" id="SSF48452">
    <property type="entry name" value="TPR-like"/>
    <property type="match status" value="1"/>
</dbReference>
<keyword evidence="1" id="KW-0802">TPR repeat</keyword>
<dbReference type="EMBL" id="JAUJYN010000031">
    <property type="protein sequence ID" value="KAK1257876.1"/>
    <property type="molecule type" value="Genomic_DNA"/>
</dbReference>
<reference evidence="5" key="2">
    <citation type="submission" date="2023-06" db="EMBL/GenBank/DDBJ databases">
        <authorList>
            <person name="Ma L."/>
            <person name="Liu K.-W."/>
            <person name="Li Z."/>
            <person name="Hsiao Y.-Y."/>
            <person name="Qi Y."/>
            <person name="Fu T."/>
            <person name="Tang G."/>
            <person name="Zhang D."/>
            <person name="Sun W.-H."/>
            <person name="Liu D.-K."/>
            <person name="Li Y."/>
            <person name="Chen G.-Z."/>
            <person name="Liu X.-D."/>
            <person name="Liao X.-Y."/>
            <person name="Jiang Y.-T."/>
            <person name="Yu X."/>
            <person name="Hao Y."/>
            <person name="Huang J."/>
            <person name="Zhao X.-W."/>
            <person name="Ke S."/>
            <person name="Chen Y.-Y."/>
            <person name="Wu W.-L."/>
            <person name="Hsu J.-L."/>
            <person name="Lin Y.-F."/>
            <person name="Huang M.-D."/>
            <person name="Li C.-Y."/>
            <person name="Huang L."/>
            <person name="Wang Z.-W."/>
            <person name="Zhao X."/>
            <person name="Zhong W.-Y."/>
            <person name="Peng D.-H."/>
            <person name="Ahmad S."/>
            <person name="Lan S."/>
            <person name="Zhang J.-S."/>
            <person name="Tsai W.-C."/>
            <person name="Van De Peer Y."/>
            <person name="Liu Z.-J."/>
        </authorList>
    </citation>
    <scope>NUCLEOTIDE SEQUENCE</scope>
    <source>
        <strain evidence="5">SCP</strain>
        <tissue evidence="5">Leaves</tissue>
    </source>
</reference>
<dbReference type="GO" id="GO:0009535">
    <property type="term" value="C:chloroplast thylakoid membrane"/>
    <property type="evidence" value="ECO:0007669"/>
    <property type="project" value="TreeGrafter"/>
</dbReference>
<feature type="repeat" description="TPR" evidence="1">
    <location>
        <begin position="172"/>
        <end position="205"/>
    </location>
</feature>
<dbReference type="PANTHER" id="PTHR36761:SF2">
    <property type="entry name" value="ORF03 PROTEIN"/>
    <property type="match status" value="1"/>
</dbReference>
<evidence type="ECO:0000313" key="5">
    <source>
        <dbReference type="EMBL" id="KAK1257876.1"/>
    </source>
</evidence>
<keyword evidence="4" id="KW-1133">Transmembrane helix</keyword>
<keyword evidence="2" id="KW-0175">Coiled coil</keyword>
<dbReference type="EMBL" id="JAUJYN010000015">
    <property type="protein sequence ID" value="KAK1258592.1"/>
    <property type="molecule type" value="Genomic_DNA"/>
</dbReference>
<evidence type="ECO:0000256" key="2">
    <source>
        <dbReference type="SAM" id="Coils"/>
    </source>
</evidence>
<dbReference type="Proteomes" id="UP001179952">
    <property type="component" value="Unassembled WGS sequence"/>
</dbReference>
<organism evidence="5 7">
    <name type="scientific">Acorus gramineus</name>
    <name type="common">Dwarf sweet flag</name>
    <dbReference type="NCBI Taxonomy" id="55184"/>
    <lineage>
        <taxon>Eukaryota</taxon>
        <taxon>Viridiplantae</taxon>
        <taxon>Streptophyta</taxon>
        <taxon>Embryophyta</taxon>
        <taxon>Tracheophyta</taxon>
        <taxon>Spermatophyta</taxon>
        <taxon>Magnoliopsida</taxon>
        <taxon>Liliopsida</taxon>
        <taxon>Acoraceae</taxon>
        <taxon>Acorus</taxon>
    </lineage>
</organism>
<dbReference type="InterPro" id="IPR019734">
    <property type="entry name" value="TPR_rpt"/>
</dbReference>
<name>A0AAV8ZYY6_ACOGR</name>
<feature type="region of interest" description="Disordered" evidence="3">
    <location>
        <begin position="22"/>
        <end position="109"/>
    </location>
</feature>
<keyword evidence="4" id="KW-0472">Membrane</keyword>
<keyword evidence="7" id="KW-1185">Reference proteome</keyword>
<gene>
    <name evidence="6" type="ORF">QJS04_geneDACA020371</name>
    <name evidence="5" type="ORF">QJS04_geneDACA021993</name>
</gene>
<proteinExistence type="predicted"/>
<dbReference type="AlphaFoldDB" id="A0AAV8ZYY6"/>
<evidence type="ECO:0000256" key="4">
    <source>
        <dbReference type="SAM" id="Phobius"/>
    </source>
</evidence>
<dbReference type="PROSITE" id="PS50005">
    <property type="entry name" value="TPR"/>
    <property type="match status" value="1"/>
</dbReference>
<feature type="compositionally biased region" description="Acidic residues" evidence="3">
    <location>
        <begin position="95"/>
        <end position="109"/>
    </location>
</feature>
<evidence type="ECO:0000313" key="6">
    <source>
        <dbReference type="EMBL" id="KAK1258592.1"/>
    </source>
</evidence>
<accession>A0AAV8ZYY6</accession>
<evidence type="ECO:0000313" key="7">
    <source>
        <dbReference type="Proteomes" id="UP001179952"/>
    </source>
</evidence>
<sequence>MSVVLIGNVALLPETISAPRLDWKVRHPPNPQHENHPKRESSAAVTTTTAITCSTSSTNHPFDSSSKKRDPRRNIGLWRRGSPRAAGEFNGGDESGGEEGEGGGDDEEWAERLRRRLKEVEEMKELERRAEELQMRVKEEEGEEETEEEKKMRVRRELEKLAREQAERRETAKLMFELGQKAYGRGMYGRAIEFLEGALTIIPRLTFFGGEIQIWLAMAYEANNRHRDCIALYQQLEKQHPSVAIRRQAADILYILQAPKLKISKDEMVTIPLIGSSYDSYAASWSGKYKDQEQRKTTAKQSVPSSDYWGDFFLSPPKGWEKDRAFWLLITLSLSFAGFVLLLQR</sequence>
<keyword evidence="4" id="KW-0812">Transmembrane</keyword>
<dbReference type="Gene3D" id="1.25.40.10">
    <property type="entry name" value="Tetratricopeptide repeat domain"/>
    <property type="match status" value="1"/>
</dbReference>
<feature type="transmembrane region" description="Helical" evidence="4">
    <location>
        <begin position="325"/>
        <end position="343"/>
    </location>
</feature>
<protein>
    <submittedName>
        <fullName evidence="5">Uncharacterized protein</fullName>
    </submittedName>
</protein>
<evidence type="ECO:0000256" key="3">
    <source>
        <dbReference type="SAM" id="MobiDB-lite"/>
    </source>
</evidence>